<dbReference type="GO" id="GO:0005737">
    <property type="term" value="C:cytoplasm"/>
    <property type="evidence" value="ECO:0007669"/>
    <property type="project" value="TreeGrafter"/>
</dbReference>
<dbReference type="Gene3D" id="3.30.300.30">
    <property type="match status" value="1"/>
</dbReference>
<dbReference type="InterPro" id="IPR009081">
    <property type="entry name" value="PP-bd_ACP"/>
</dbReference>
<dbReference type="InterPro" id="IPR012728">
    <property type="entry name" value="Pls/PosA_C"/>
</dbReference>
<dbReference type="PANTHER" id="PTHR45527:SF1">
    <property type="entry name" value="FATTY ACID SYNTHASE"/>
    <property type="match status" value="1"/>
</dbReference>
<dbReference type="SUPFAM" id="SSF56801">
    <property type="entry name" value="Acetyl-CoA synthetase-like"/>
    <property type="match status" value="1"/>
</dbReference>
<evidence type="ECO:0000313" key="4">
    <source>
        <dbReference type="Proteomes" id="UP000244168"/>
    </source>
</evidence>
<feature type="transmembrane region" description="Helical" evidence="1">
    <location>
        <begin position="659"/>
        <end position="683"/>
    </location>
</feature>
<feature type="transmembrane region" description="Helical" evidence="1">
    <location>
        <begin position="1110"/>
        <end position="1128"/>
    </location>
</feature>
<dbReference type="InterPro" id="IPR000873">
    <property type="entry name" value="AMP-dep_synth/lig_dom"/>
</dbReference>
<sequence>MNTQSLLRGAARPDLIKPETLASLIRQSADHYKNKTALIFGDAHLTYAELDRWSDRIAAFIAQQDIGNGQAIGVWHTRGLELHAVILGIAKSGAAYVPLDREMPEERLQTVMQEVGASACFSDGSPTLNCLVFKVPRFPKADDEFEVPSGPQPDDRAYVLYTSGSTGKPKGIPILHRNICHLIRSEQSVINIQPEDKVYQGFSVSFDMWCEETWISLLAGATIWVADATTAKSVDELSDILRSNQITILHAVPSLLAVMDDNIPTLRMVNAGGEACTPAVLNRWSKPGKNTFYNSYGPTETTVTSTMAPLHPGDAISIGGPLPNYDLAVVDDDFNLLDYGQQGQLVISGPGVCEGYVNRPELTHEKFLHKPATLNAMNGDTIYLSGDAVVMQADGRIDFHGRLDDQVKLRGYRIELGEIEVKLSELPGVSAAAVALKKDAAGQDQMAGFVTLKPGATFTEHDARTALSAVLPAYMVPLAIVVLDAMPRLSSGKIDRKSLPVPELFLQMEAREPLAIDPNAPLAERVMAALSNVFPGRKISPEMDFFNDLGGHSLLAASFTSMLRQQAAVEHASLKDVYTQRPLAKLIDTWEQAAGQKEATEQEQPIFNKIPPLRYFLCGLAQGVSLLFIYSLFAIQIFVPYLGYYYVVARTESGRTDRGIAVVVALLLYCVVPPFISFLGIGLKWLLLGKVKEGDHPLWGWYYFRYWLVKRVLDLAPAQFMNGTPIYPIYLRLLGTKVAKDAQLSAITIGAHDLAEIGSDASLSSGVVLDNVTVERGLIRFSKITVGDHAYIGSNAVISGGSHVKAWGELQDLSHLSAGQVIAEREVWKGSPAEKIHVAAEHELPQPLAASQIRTGKYGALYTLLLVIFPVVVLLPLLPVIEILNYLDLQAPDYNFNYFIHVPLLTLLYIVLYALETVALSRLLVWGIKPGVYPIYSKTYVRKWLSDQLIAVALIVLHPIYATVFISFFFRLLGAKIGKNTEISTASNVTHTMLEIGDESFIADAVTLGEEDIRGQRLILNRTRIGNSSFVGNSALIPQGYQLGDNMLIGVLSVPPTAAQLAAQPAGDWFGSPAIALPKRQSSGNYPASLTTKPSWQRKLARGLVETIRIILPETVVICCSVLFIAYCHDLVKDRTALQVLMQMPKLPFYYLFYMGMPALLITAIIKWATVGVYKASQKPMWTHHVWRSEAITTTYEALAVPFMLDFLKGTPFLPIALRLFGVRIGKRVWLDTTDITEYDMVTIGDDAALNEDCGPQTHLFEDRVMKIGSVHIGARTSIGTRTIILYDSVIGDDVTLKPLSLVMKGEQLAPGTQWEGSPVRPAAKSKTVAVKSAENLNVLADTQEAKLAAPSNLCLL</sequence>
<dbReference type="Pfam" id="PF13193">
    <property type="entry name" value="AMP-binding_C"/>
    <property type="match status" value="1"/>
</dbReference>
<dbReference type="PANTHER" id="PTHR45527">
    <property type="entry name" value="NONRIBOSOMAL PEPTIDE SYNTHETASE"/>
    <property type="match status" value="1"/>
</dbReference>
<feature type="transmembrane region" description="Helical" evidence="1">
    <location>
        <begin position="861"/>
        <end position="887"/>
    </location>
</feature>
<dbReference type="CDD" id="cd05930">
    <property type="entry name" value="A_NRPS"/>
    <property type="match status" value="1"/>
</dbReference>
<feature type="transmembrane region" description="Helical" evidence="1">
    <location>
        <begin position="949"/>
        <end position="970"/>
    </location>
</feature>
<dbReference type="SUPFAM" id="SSF47336">
    <property type="entry name" value="ACP-like"/>
    <property type="match status" value="1"/>
</dbReference>
<dbReference type="Pfam" id="PF00501">
    <property type="entry name" value="AMP-binding"/>
    <property type="match status" value="1"/>
</dbReference>
<evidence type="ECO:0000259" key="2">
    <source>
        <dbReference type="PROSITE" id="PS50075"/>
    </source>
</evidence>
<feature type="domain" description="Carrier" evidence="2">
    <location>
        <begin position="517"/>
        <end position="594"/>
    </location>
</feature>
<dbReference type="EMBL" id="QAOQ01000006">
    <property type="protein sequence ID" value="PTQ94894.1"/>
    <property type="molecule type" value="Genomic_DNA"/>
</dbReference>
<keyword evidence="1" id="KW-0812">Transmembrane</keyword>
<dbReference type="InterPro" id="IPR010071">
    <property type="entry name" value="AA_adenyl_dom"/>
</dbReference>
<dbReference type="RefSeq" id="WP_107829631.1">
    <property type="nucleotide sequence ID" value="NZ_CP160205.1"/>
</dbReference>
<feature type="transmembrane region" description="Helical" evidence="1">
    <location>
        <begin position="1149"/>
        <end position="1169"/>
    </location>
</feature>
<feature type="transmembrane region" description="Helical" evidence="1">
    <location>
        <begin position="615"/>
        <end position="639"/>
    </location>
</feature>
<dbReference type="GO" id="GO:0031177">
    <property type="term" value="F:phosphopantetheine binding"/>
    <property type="evidence" value="ECO:0007669"/>
    <property type="project" value="TreeGrafter"/>
</dbReference>
<dbReference type="NCBIfam" id="TIGR02353">
    <property type="entry name" value="NRPS_term_dom"/>
    <property type="match status" value="1"/>
</dbReference>
<dbReference type="Gene3D" id="1.10.1200.10">
    <property type="entry name" value="ACP-like"/>
    <property type="match status" value="1"/>
</dbReference>
<dbReference type="InterPro" id="IPR025110">
    <property type="entry name" value="AMP-bd_C"/>
</dbReference>
<evidence type="ECO:0000256" key="1">
    <source>
        <dbReference type="SAM" id="Phobius"/>
    </source>
</evidence>
<dbReference type="GO" id="GO:0044550">
    <property type="term" value="P:secondary metabolite biosynthetic process"/>
    <property type="evidence" value="ECO:0007669"/>
    <property type="project" value="TreeGrafter"/>
</dbReference>
<dbReference type="Pfam" id="PF00550">
    <property type="entry name" value="PP-binding"/>
    <property type="match status" value="1"/>
</dbReference>
<proteinExistence type="predicted"/>
<name>A0A2T5J6W5_9SPHI</name>
<gene>
    <name evidence="3" type="ORF">C8P68_106108</name>
</gene>
<keyword evidence="1" id="KW-1133">Transmembrane helix</keyword>
<dbReference type="OrthoDB" id="4317020at2"/>
<dbReference type="InterPro" id="IPR036736">
    <property type="entry name" value="ACP-like_sf"/>
</dbReference>
<accession>A0A2T5J6W5</accession>
<comment type="caution">
    <text evidence="3">The sequence shown here is derived from an EMBL/GenBank/DDBJ whole genome shotgun (WGS) entry which is preliminary data.</text>
</comment>
<dbReference type="Gene3D" id="3.40.50.12780">
    <property type="entry name" value="N-terminal domain of ligase-like"/>
    <property type="match status" value="1"/>
</dbReference>
<dbReference type="SUPFAM" id="SSF51161">
    <property type="entry name" value="Trimeric LpxA-like enzymes"/>
    <property type="match status" value="3"/>
</dbReference>
<organism evidence="3 4">
    <name type="scientific">Mucilaginibacter yixingensis</name>
    <dbReference type="NCBI Taxonomy" id="1295612"/>
    <lineage>
        <taxon>Bacteria</taxon>
        <taxon>Pseudomonadati</taxon>
        <taxon>Bacteroidota</taxon>
        <taxon>Sphingobacteriia</taxon>
        <taxon>Sphingobacteriales</taxon>
        <taxon>Sphingobacteriaceae</taxon>
        <taxon>Mucilaginibacter</taxon>
    </lineage>
</organism>
<dbReference type="Gene3D" id="2.160.10.10">
    <property type="entry name" value="Hexapeptide repeat proteins"/>
    <property type="match status" value="3"/>
</dbReference>
<keyword evidence="1" id="KW-0472">Membrane</keyword>
<dbReference type="InterPro" id="IPR045851">
    <property type="entry name" value="AMP-bd_C_sf"/>
</dbReference>
<evidence type="ECO:0000313" key="3">
    <source>
        <dbReference type="EMBL" id="PTQ94894.1"/>
    </source>
</evidence>
<dbReference type="GO" id="GO:0043041">
    <property type="term" value="P:amino acid activation for nonribosomal peptide biosynthetic process"/>
    <property type="evidence" value="ECO:0007669"/>
    <property type="project" value="TreeGrafter"/>
</dbReference>
<dbReference type="PROSITE" id="PS50075">
    <property type="entry name" value="CARRIER"/>
    <property type="match status" value="1"/>
</dbReference>
<dbReference type="PROSITE" id="PS00455">
    <property type="entry name" value="AMP_BINDING"/>
    <property type="match status" value="1"/>
</dbReference>
<keyword evidence="4" id="KW-1185">Reference proteome</keyword>
<dbReference type="NCBIfam" id="TIGR01733">
    <property type="entry name" value="AA-adenyl-dom"/>
    <property type="match status" value="1"/>
</dbReference>
<dbReference type="InterPro" id="IPR042099">
    <property type="entry name" value="ANL_N_sf"/>
</dbReference>
<protein>
    <submittedName>
        <fullName evidence="3">Non-ribosomal peptide synthetase-like protein</fullName>
    </submittedName>
</protein>
<dbReference type="InterPro" id="IPR011004">
    <property type="entry name" value="Trimer_LpxA-like_sf"/>
</dbReference>
<dbReference type="InterPro" id="IPR020845">
    <property type="entry name" value="AMP-binding_CS"/>
</dbReference>
<dbReference type="Proteomes" id="UP000244168">
    <property type="component" value="Unassembled WGS sequence"/>
</dbReference>
<reference evidence="3 4" key="1">
    <citation type="submission" date="2018-04" db="EMBL/GenBank/DDBJ databases">
        <title>Genomic Encyclopedia of Archaeal and Bacterial Type Strains, Phase II (KMG-II): from individual species to whole genera.</title>
        <authorList>
            <person name="Goeker M."/>
        </authorList>
    </citation>
    <scope>NUCLEOTIDE SEQUENCE [LARGE SCALE GENOMIC DNA]</scope>
    <source>
        <strain evidence="3 4">DSM 26809</strain>
    </source>
</reference>